<feature type="binding site" evidence="11">
    <location>
        <position position="179"/>
    </location>
    <ligand>
        <name>substrate</name>
    </ligand>
</feature>
<evidence type="ECO:0000259" key="12">
    <source>
        <dbReference type="Pfam" id="PF01180"/>
    </source>
</evidence>
<gene>
    <name evidence="11" type="primary">pyrD</name>
    <name evidence="13" type="ORF">NX784_06500</name>
</gene>
<feature type="domain" description="Dihydroorotate dehydrogenase catalytic" evidence="12">
    <location>
        <begin position="51"/>
        <end position="344"/>
    </location>
</feature>
<keyword evidence="14" id="KW-1185">Reference proteome</keyword>
<keyword evidence="5 11" id="KW-0285">Flavoprotein</keyword>
<feature type="binding site" evidence="11">
    <location>
        <position position="69"/>
    </location>
    <ligand>
        <name>substrate</name>
    </ligand>
</feature>
<feature type="binding site" evidence="11">
    <location>
        <position position="275"/>
    </location>
    <ligand>
        <name>FMN</name>
        <dbReference type="ChEBI" id="CHEBI:58210"/>
    </ligand>
</feature>
<dbReference type="NCBIfam" id="NF003646">
    <property type="entry name" value="PRK05286.1-4"/>
    <property type="match status" value="1"/>
</dbReference>
<dbReference type="NCBIfam" id="NF003652">
    <property type="entry name" value="PRK05286.2-5"/>
    <property type="match status" value="1"/>
</dbReference>
<dbReference type="GO" id="GO:0106430">
    <property type="term" value="F:dihydroorotate dehydrogenase (quinone) activity"/>
    <property type="evidence" value="ECO:0007669"/>
    <property type="project" value="UniProtKB-EC"/>
</dbReference>
<evidence type="ECO:0000256" key="8">
    <source>
        <dbReference type="ARBA" id="ARBA00023002"/>
    </source>
</evidence>
<feature type="binding site" evidence="11">
    <location>
        <position position="89"/>
    </location>
    <ligand>
        <name>FMN</name>
        <dbReference type="ChEBI" id="CHEBI:58210"/>
    </ligand>
</feature>
<comment type="similarity">
    <text evidence="4 11">Belongs to the dihydroorotate dehydrogenase family. Type 2 subfamily.</text>
</comment>
<name>A0ABT1ZMU9_9BURK</name>
<evidence type="ECO:0000313" key="13">
    <source>
        <dbReference type="EMBL" id="MCS0581236.1"/>
    </source>
</evidence>
<evidence type="ECO:0000256" key="4">
    <source>
        <dbReference type="ARBA" id="ARBA00005359"/>
    </source>
</evidence>
<evidence type="ECO:0000256" key="7">
    <source>
        <dbReference type="ARBA" id="ARBA00022975"/>
    </source>
</evidence>
<sequence>MSDKLLYALARPLLFSLDPETAHNLTLPALRRAAAMGWTGIVKKPKPDPRTVMGITFPNPVGLAAGLDKDGAYIDGLAALGFGSIEIGTVTPRAQPGNPRPRMFRLPAARGIINRMGFNNGGVDAFVANVQASRFYQDRQGVLGLNIGKNADTPIERAADDYVTCLRKVYPYASYVTVNISSPNTKNLRQLQGASELDALLSQLKEEQSRLADKYGNYVPLALKIAPDVDGDQIRNIGAALVRHRIDGVIATNTTLGRRDVEGMRHAGEQGGLSGAPVFEQSNIVIRALKAEVGDAVPIIGVGGILSGRDAKAKIAAGAQLVQLYSGLIYRGPALVRECADALRAQG</sequence>
<feature type="binding site" evidence="11">
    <location>
        <position position="224"/>
    </location>
    <ligand>
        <name>FMN</name>
        <dbReference type="ChEBI" id="CHEBI:58210"/>
    </ligand>
</feature>
<comment type="cofactor">
    <cofactor evidence="11">
        <name>FMN</name>
        <dbReference type="ChEBI" id="CHEBI:58210"/>
    </cofactor>
    <text evidence="11">Binds 1 FMN per subunit.</text>
</comment>
<feature type="active site" description="Nucleophile" evidence="11">
    <location>
        <position position="182"/>
    </location>
</feature>
<dbReference type="InterPro" id="IPR012135">
    <property type="entry name" value="Dihydroorotate_DH_1_2"/>
</dbReference>
<dbReference type="PROSITE" id="PS00912">
    <property type="entry name" value="DHODEHASE_2"/>
    <property type="match status" value="1"/>
</dbReference>
<evidence type="ECO:0000256" key="5">
    <source>
        <dbReference type="ARBA" id="ARBA00022630"/>
    </source>
</evidence>
<feature type="binding site" evidence="11">
    <location>
        <position position="184"/>
    </location>
    <ligand>
        <name>substrate</name>
    </ligand>
</feature>
<evidence type="ECO:0000256" key="10">
    <source>
        <dbReference type="ARBA" id="ARBA00048639"/>
    </source>
</evidence>
<dbReference type="InterPro" id="IPR050074">
    <property type="entry name" value="DHO_dehydrogenase"/>
</dbReference>
<feature type="binding site" evidence="11">
    <location>
        <position position="179"/>
    </location>
    <ligand>
        <name>FMN</name>
        <dbReference type="ChEBI" id="CHEBI:58210"/>
    </ligand>
</feature>
<dbReference type="SUPFAM" id="SSF51395">
    <property type="entry name" value="FMN-linked oxidoreductases"/>
    <property type="match status" value="1"/>
</dbReference>
<proteinExistence type="inferred from homology"/>
<evidence type="ECO:0000256" key="2">
    <source>
        <dbReference type="ARBA" id="ARBA00004370"/>
    </source>
</evidence>
<dbReference type="NCBIfam" id="TIGR01036">
    <property type="entry name" value="pyrD_sub2"/>
    <property type="match status" value="1"/>
</dbReference>
<keyword evidence="8 11" id="KW-0560">Oxidoreductase</keyword>
<comment type="subcellular location">
    <subcellularLocation>
        <location evidence="11">Cell membrane</location>
        <topology evidence="11">Peripheral membrane protein</topology>
    </subcellularLocation>
    <subcellularLocation>
        <location evidence="2">Membrane</location>
    </subcellularLocation>
</comment>
<dbReference type="Pfam" id="PF01180">
    <property type="entry name" value="DHO_dh"/>
    <property type="match status" value="1"/>
</dbReference>
<dbReference type="RefSeq" id="WP_258815851.1">
    <property type="nucleotide sequence ID" value="NZ_JANUGW010000004.1"/>
</dbReference>
<keyword evidence="7 11" id="KW-0665">Pyrimidine biosynthesis</keyword>
<reference evidence="13 14" key="1">
    <citation type="submission" date="2022-08" db="EMBL/GenBank/DDBJ databases">
        <title>Reclassification of Massilia species as members of the genera Telluria, Duganella, Pseudoduganella, Mokoshia gen. nov. and Zemynaea gen. nov. using orthogonal and non-orthogonal genome-based approaches.</title>
        <authorList>
            <person name="Bowman J.P."/>
        </authorList>
    </citation>
    <scope>NUCLEOTIDE SEQUENCE [LARGE SCALE GENOMIC DNA]</scope>
    <source>
        <strain evidence="13 14">JCM 31316</strain>
    </source>
</reference>
<dbReference type="InterPro" id="IPR005719">
    <property type="entry name" value="Dihydroorotate_DH_2"/>
</dbReference>
<keyword evidence="9 11" id="KW-0472">Membrane</keyword>
<feature type="binding site" evidence="11">
    <location>
        <position position="146"/>
    </location>
    <ligand>
        <name>FMN</name>
        <dbReference type="ChEBI" id="CHEBI:58210"/>
    </ligand>
</feature>
<feature type="binding site" evidence="11">
    <location>
        <begin position="325"/>
        <end position="326"/>
    </location>
    <ligand>
        <name>FMN</name>
        <dbReference type="ChEBI" id="CHEBI:58210"/>
    </ligand>
</feature>
<dbReference type="PANTHER" id="PTHR48109">
    <property type="entry name" value="DIHYDROOROTATE DEHYDROGENASE (QUINONE), MITOCHONDRIAL-RELATED"/>
    <property type="match status" value="1"/>
</dbReference>
<evidence type="ECO:0000256" key="3">
    <source>
        <dbReference type="ARBA" id="ARBA00005161"/>
    </source>
</evidence>
<evidence type="ECO:0000256" key="11">
    <source>
        <dbReference type="HAMAP-Rule" id="MF_00225"/>
    </source>
</evidence>
<dbReference type="InterPro" id="IPR013785">
    <property type="entry name" value="Aldolase_TIM"/>
</dbReference>
<dbReference type="CDD" id="cd04738">
    <property type="entry name" value="DHOD_2_like"/>
    <property type="match status" value="1"/>
</dbReference>
<evidence type="ECO:0000313" key="14">
    <source>
        <dbReference type="Proteomes" id="UP001204151"/>
    </source>
</evidence>
<dbReference type="InterPro" id="IPR005720">
    <property type="entry name" value="Dihydroorotate_DH_cat"/>
</dbReference>
<comment type="caution">
    <text evidence="13">The sequence shown here is derived from an EMBL/GenBank/DDBJ whole genome shotgun (WGS) entry which is preliminary data.</text>
</comment>
<dbReference type="InterPro" id="IPR001295">
    <property type="entry name" value="Dihydroorotate_DH_CS"/>
</dbReference>
<feature type="binding site" evidence="11">
    <location>
        <begin position="65"/>
        <end position="69"/>
    </location>
    <ligand>
        <name>FMN</name>
        <dbReference type="ChEBI" id="CHEBI:58210"/>
    </ligand>
</feature>
<feature type="binding site" evidence="11">
    <location>
        <position position="304"/>
    </location>
    <ligand>
        <name>FMN</name>
        <dbReference type="ChEBI" id="CHEBI:58210"/>
    </ligand>
</feature>
<dbReference type="Gene3D" id="3.20.20.70">
    <property type="entry name" value="Aldolase class I"/>
    <property type="match status" value="1"/>
</dbReference>
<organism evidence="13 14">
    <name type="scientific">Massilia pinisoli</name>
    <dbReference type="NCBI Taxonomy" id="1772194"/>
    <lineage>
        <taxon>Bacteria</taxon>
        <taxon>Pseudomonadati</taxon>
        <taxon>Pseudomonadota</taxon>
        <taxon>Betaproteobacteria</taxon>
        <taxon>Burkholderiales</taxon>
        <taxon>Oxalobacteraceae</taxon>
        <taxon>Telluria group</taxon>
        <taxon>Massilia</taxon>
    </lineage>
</organism>
<evidence type="ECO:0000256" key="9">
    <source>
        <dbReference type="ARBA" id="ARBA00023136"/>
    </source>
</evidence>
<comment type="catalytic activity">
    <reaction evidence="10 11">
        <text>(S)-dihydroorotate + a quinone = orotate + a quinol</text>
        <dbReference type="Rhea" id="RHEA:30187"/>
        <dbReference type="ChEBI" id="CHEBI:24646"/>
        <dbReference type="ChEBI" id="CHEBI:30839"/>
        <dbReference type="ChEBI" id="CHEBI:30864"/>
        <dbReference type="ChEBI" id="CHEBI:132124"/>
        <dbReference type="EC" id="1.3.5.2"/>
    </reaction>
</comment>
<comment type="function">
    <text evidence="1 11">Catalyzes the conversion of dihydroorotate to orotate with quinone as electron acceptor.</text>
</comment>
<dbReference type="PROSITE" id="PS00911">
    <property type="entry name" value="DHODEHASE_1"/>
    <property type="match status" value="1"/>
</dbReference>
<keyword evidence="6 11" id="KW-0288">FMN</keyword>
<protein>
    <recommendedName>
        <fullName evidence="11">Dihydroorotate dehydrogenase (quinone)</fullName>
        <ecNumber evidence="11">1.3.5.2</ecNumber>
    </recommendedName>
    <alternativeName>
        <fullName evidence="11">DHOdehase</fullName>
        <shortName evidence="11">DHOD</shortName>
        <shortName evidence="11">DHODase</shortName>
    </alternativeName>
    <alternativeName>
        <fullName evidence="11">Dihydroorotate oxidase</fullName>
    </alternativeName>
</protein>
<dbReference type="PANTHER" id="PTHR48109:SF4">
    <property type="entry name" value="DIHYDROOROTATE DEHYDROGENASE (QUINONE), MITOCHONDRIAL"/>
    <property type="match status" value="1"/>
</dbReference>
<dbReference type="NCBIfam" id="NF003645">
    <property type="entry name" value="PRK05286.1-2"/>
    <property type="match status" value="1"/>
</dbReference>
<feature type="binding site" evidence="11">
    <location>
        <begin position="253"/>
        <end position="254"/>
    </location>
    <ligand>
        <name>substrate</name>
    </ligand>
</feature>
<comment type="subunit">
    <text evidence="11">Monomer.</text>
</comment>
<dbReference type="EC" id="1.3.5.2" evidence="11"/>
<feature type="binding site" evidence="11">
    <location>
        <begin position="114"/>
        <end position="118"/>
    </location>
    <ligand>
        <name>substrate</name>
    </ligand>
</feature>
<dbReference type="HAMAP" id="MF_00225">
    <property type="entry name" value="DHO_dh_type2"/>
    <property type="match status" value="1"/>
</dbReference>
<evidence type="ECO:0000256" key="6">
    <source>
        <dbReference type="ARBA" id="ARBA00022643"/>
    </source>
</evidence>
<keyword evidence="11" id="KW-1003">Cell membrane</keyword>
<dbReference type="Proteomes" id="UP001204151">
    <property type="component" value="Unassembled WGS sequence"/>
</dbReference>
<dbReference type="EMBL" id="JANUGW010000004">
    <property type="protein sequence ID" value="MCS0581236.1"/>
    <property type="molecule type" value="Genomic_DNA"/>
</dbReference>
<dbReference type="PIRSF" id="PIRSF000164">
    <property type="entry name" value="DHO_oxidase"/>
    <property type="match status" value="1"/>
</dbReference>
<dbReference type="NCBIfam" id="NF003644">
    <property type="entry name" value="PRK05286.1-1"/>
    <property type="match status" value="1"/>
</dbReference>
<accession>A0ABT1ZMU9</accession>
<feature type="binding site" evidence="11">
    <location>
        <position position="252"/>
    </location>
    <ligand>
        <name>FMN</name>
        <dbReference type="ChEBI" id="CHEBI:58210"/>
    </ligand>
</feature>
<comment type="pathway">
    <text evidence="3 11">Pyrimidine metabolism; UMP biosynthesis via de novo pathway; orotate from (S)-dihydroorotate (quinone route): step 1/1.</text>
</comment>
<evidence type="ECO:0000256" key="1">
    <source>
        <dbReference type="ARBA" id="ARBA00003125"/>
    </source>
</evidence>